<dbReference type="GO" id="GO:0031932">
    <property type="term" value="C:TORC2 complex"/>
    <property type="evidence" value="ECO:0007669"/>
    <property type="project" value="InterPro"/>
</dbReference>
<dbReference type="SMART" id="SM00320">
    <property type="entry name" value="WD40"/>
    <property type="match status" value="4"/>
</dbReference>
<dbReference type="InterPro" id="IPR036322">
    <property type="entry name" value="WD40_repeat_dom_sf"/>
</dbReference>
<dbReference type="Proteomes" id="UP000283090">
    <property type="component" value="Unassembled WGS sequence"/>
</dbReference>
<dbReference type="GO" id="GO:0031929">
    <property type="term" value="P:TOR signaling"/>
    <property type="evidence" value="ECO:0007669"/>
    <property type="project" value="InterPro"/>
</dbReference>
<keyword evidence="5" id="KW-1185">Reference proteome</keyword>
<dbReference type="Gene3D" id="2.130.10.10">
    <property type="entry name" value="YVTN repeat-like/Quinoprotein amine dehydrogenase"/>
    <property type="match status" value="1"/>
</dbReference>
<feature type="region of interest" description="Disordered" evidence="3">
    <location>
        <begin position="172"/>
        <end position="299"/>
    </location>
</feature>
<feature type="compositionally biased region" description="Polar residues" evidence="3">
    <location>
        <begin position="239"/>
        <end position="277"/>
    </location>
</feature>
<dbReference type="AlphaFoldDB" id="A0A436ZSA2"/>
<dbReference type="OrthoDB" id="10248252at2759"/>
<feature type="compositionally biased region" description="Polar residues" evidence="3">
    <location>
        <begin position="223"/>
        <end position="232"/>
    </location>
</feature>
<dbReference type="VEuPathDB" id="FungiDB:DFL_009614"/>
<protein>
    <submittedName>
        <fullName evidence="4">Uncharacterized protein</fullName>
    </submittedName>
</protein>
<comment type="caution">
    <text evidence="4">The sequence shown here is derived from an EMBL/GenBank/DDBJ whole genome shotgun (WGS) entry which is preliminary data.</text>
</comment>
<evidence type="ECO:0000256" key="3">
    <source>
        <dbReference type="SAM" id="MobiDB-lite"/>
    </source>
</evidence>
<name>A0A436ZSA2_ARTFL</name>
<evidence type="ECO:0000313" key="5">
    <source>
        <dbReference type="Proteomes" id="UP000283090"/>
    </source>
</evidence>
<dbReference type="RefSeq" id="XP_067487309.1">
    <property type="nucleotide sequence ID" value="XM_067639528.1"/>
</dbReference>
<gene>
    <name evidence="4" type="ORF">DFL_009614</name>
</gene>
<feature type="compositionally biased region" description="Low complexity" evidence="3">
    <location>
        <begin position="124"/>
        <end position="140"/>
    </location>
</feature>
<dbReference type="GeneID" id="93591925"/>
<feature type="compositionally biased region" description="Low complexity" evidence="3">
    <location>
        <begin position="79"/>
        <end position="97"/>
    </location>
</feature>
<dbReference type="GO" id="GO:0031931">
    <property type="term" value="C:TORC1 complex"/>
    <property type="evidence" value="ECO:0007669"/>
    <property type="project" value="InterPro"/>
</dbReference>
<feature type="region of interest" description="Disordered" evidence="3">
    <location>
        <begin position="124"/>
        <end position="148"/>
    </location>
</feature>
<evidence type="ECO:0000256" key="1">
    <source>
        <dbReference type="ARBA" id="ARBA00009890"/>
    </source>
</evidence>
<dbReference type="EMBL" id="SAEB01000012">
    <property type="protein sequence ID" value="RVD81765.1"/>
    <property type="molecule type" value="Genomic_DNA"/>
</dbReference>
<dbReference type="InterPro" id="IPR001680">
    <property type="entry name" value="WD40_rpt"/>
</dbReference>
<evidence type="ECO:0000256" key="2">
    <source>
        <dbReference type="PROSITE-ProRule" id="PRU00221"/>
    </source>
</evidence>
<dbReference type="SUPFAM" id="SSF50978">
    <property type="entry name" value="WD40 repeat-like"/>
    <property type="match status" value="1"/>
</dbReference>
<dbReference type="Pfam" id="PF00400">
    <property type="entry name" value="WD40"/>
    <property type="match status" value="2"/>
</dbReference>
<dbReference type="PROSITE" id="PS50082">
    <property type="entry name" value="WD_REPEATS_2"/>
    <property type="match status" value="2"/>
</dbReference>
<dbReference type="InterPro" id="IPR037588">
    <property type="entry name" value="MLST8"/>
</dbReference>
<dbReference type="GO" id="GO:0032956">
    <property type="term" value="P:regulation of actin cytoskeleton organization"/>
    <property type="evidence" value="ECO:0007669"/>
    <property type="project" value="TreeGrafter"/>
</dbReference>
<feature type="repeat" description="WD" evidence="2">
    <location>
        <begin position="667"/>
        <end position="690"/>
    </location>
</feature>
<feature type="compositionally biased region" description="Acidic residues" evidence="3">
    <location>
        <begin position="353"/>
        <end position="372"/>
    </location>
</feature>
<feature type="region of interest" description="Disordered" evidence="3">
    <location>
        <begin position="25"/>
        <end position="112"/>
    </location>
</feature>
<proteinExistence type="inferred from homology"/>
<sequence length="999" mass="111096">MLVLSFTNSPPSLIRLHDGQLPGLHRFSTSANPVQEDTMNPTSWKDDRRPINHASNRPQIQRPVDQQPRFPSPVPRLTNSNQASASSSRFSSPASQSIKTTRFYNPPSIASPIPKEFKDRWRVVDTSSSSGNSNSDRTTSIESSLRSSPTLERKFEAVAITGNNISRSWSAVGTSHAQPAPGPGSANRITNPPQLPVRREVATKSPSVPTSPSPAQSSVSRGIPTSYQPTASSKDKGYSSITRPNTQSIPSSGNIQQTQKKNTFQPNTPKQSDSGSVAKQDRDGLINGVLGPSSLGRGNKSIMPFWPLQDDYEVEAPTELDDTSAQQLCPEKREPGPTGQRHPRDTSQIKDSDGDDDGDSDCFEEYDPFDDVSELREALEKSERTRNENRLPISSSSQDKPPRKFFKTKPDESRWPYLSPEARSYFRDGNIPYLDSMIGHRLHVSFSDQEARKVWHTAYIFCLRFAKEDFSVGVGIKALAGLLESSELPRNEKYETLSSIASEAVLDLPRRKKEDVYRYITEVIETRHRPLSRPHEIGIVPKDKPDSGKSWSSLIFARQCTEGMWARRHPTSHAHVQRIGSRKALRFLQPFRTFTEGSSDVVDCAWDSSGQNFALACTTYNDMYNRVGNLMLGSVDGPIKFLCGHRTRRPPNQGNVAILDPYLHSTVSSVDFSGDLLFSGGFDNTVKIWDKNDKILQRSLAFEAPVVRMKMSGLFLNTGTICLQDGRVVIFRPRLNHSDGPDSYHVISARHDFLEPASVLWVNGAAGRKGWVFVGYENKESDKRRPNAYLGDLRLFDAEHGTEVQEIRPGAARGPTPDTHSFVRVYDIERSPRKTLEFSCQHKDINKVTMSPCRRYVTSSGTNGKSYLWDIRRGAEPLHELGHGESRTPLSPDRDREEVDTGVTFASWVADGGLFVTGSSDGIVKVWDPARADPYLYDLATFDDPVMTGAFSPDGDCLMIGETTGKATLLSYMGRHGPPEPFVQDRTMLAPIASEVEDN</sequence>
<dbReference type="PROSITE" id="PS50294">
    <property type="entry name" value="WD_REPEATS_REGION"/>
    <property type="match status" value="1"/>
</dbReference>
<organism evidence="4 5">
    <name type="scientific">Arthrobotrys flagrans</name>
    <name type="common">Nematode-trapping fungus</name>
    <name type="synonym">Trichothecium flagrans</name>
    <dbReference type="NCBI Taxonomy" id="97331"/>
    <lineage>
        <taxon>Eukaryota</taxon>
        <taxon>Fungi</taxon>
        <taxon>Dikarya</taxon>
        <taxon>Ascomycota</taxon>
        <taxon>Pezizomycotina</taxon>
        <taxon>Orbiliomycetes</taxon>
        <taxon>Orbiliales</taxon>
        <taxon>Orbiliaceae</taxon>
        <taxon>Arthrobotrys</taxon>
    </lineage>
</organism>
<feature type="compositionally biased region" description="Polar residues" evidence="3">
    <location>
        <begin position="27"/>
        <end position="43"/>
    </location>
</feature>
<feature type="repeat" description="WD" evidence="2">
    <location>
        <begin position="903"/>
        <end position="928"/>
    </location>
</feature>
<dbReference type="PANTHER" id="PTHR19842">
    <property type="entry name" value="G BETA-LIKE PROTEIN GBL"/>
    <property type="match status" value="1"/>
</dbReference>
<feature type="compositionally biased region" description="Low complexity" evidence="3">
    <location>
        <begin position="205"/>
        <end position="220"/>
    </location>
</feature>
<evidence type="ECO:0000313" key="4">
    <source>
        <dbReference type="EMBL" id="RVD81765.1"/>
    </source>
</evidence>
<dbReference type="InterPro" id="IPR015943">
    <property type="entry name" value="WD40/YVTN_repeat-like_dom_sf"/>
</dbReference>
<reference evidence="4 5" key="1">
    <citation type="submission" date="2019-01" db="EMBL/GenBank/DDBJ databases">
        <title>Intercellular communication is required for trap formation in the nematode-trapping fungus Duddingtonia flagrans.</title>
        <authorList>
            <person name="Youssar L."/>
            <person name="Wernet V."/>
            <person name="Hensel N."/>
            <person name="Hildebrandt H.-G."/>
            <person name="Fischer R."/>
        </authorList>
    </citation>
    <scope>NUCLEOTIDE SEQUENCE [LARGE SCALE GENOMIC DNA]</scope>
    <source>
        <strain evidence="4 5">CBS H-5679</strain>
    </source>
</reference>
<dbReference type="PANTHER" id="PTHR19842:SF2">
    <property type="entry name" value="WD REPEAT PROTEIN (AFU_ORTHOLOGUE AFUA_5G04300)"/>
    <property type="match status" value="1"/>
</dbReference>
<keyword evidence="2" id="KW-0853">WD repeat</keyword>
<accession>A0A436ZSA2</accession>
<feature type="region of interest" description="Disordered" evidence="3">
    <location>
        <begin position="318"/>
        <end position="411"/>
    </location>
</feature>
<feature type="compositionally biased region" description="Basic and acidic residues" evidence="3">
    <location>
        <begin position="373"/>
        <end position="389"/>
    </location>
</feature>
<comment type="similarity">
    <text evidence="1">Belongs to the WD repeat LST8 family.</text>
</comment>
<dbReference type="STRING" id="97331.A0A436ZSA2"/>
<feature type="compositionally biased region" description="Basic and acidic residues" evidence="3">
    <location>
        <begin position="342"/>
        <end position="352"/>
    </location>
</feature>